<name>A0ABQ4EIV5_9ACTN</name>
<accession>A0ABQ4EIV5</accession>
<evidence type="ECO:0000256" key="3">
    <source>
        <dbReference type="SAM" id="MobiDB-lite"/>
    </source>
</evidence>
<evidence type="ECO:0000256" key="1">
    <source>
        <dbReference type="ARBA" id="ARBA00022603"/>
    </source>
</evidence>
<dbReference type="PANTHER" id="PTHR43861:SF1">
    <property type="entry name" value="TRANS-ACONITATE 2-METHYLTRANSFERASE"/>
    <property type="match status" value="1"/>
</dbReference>
<dbReference type="RefSeq" id="WP_203856312.1">
    <property type="nucleotide sequence ID" value="NZ_BAAAZQ010000005.1"/>
</dbReference>
<comment type="caution">
    <text evidence="5">The sequence shown here is derived from an EMBL/GenBank/DDBJ whole genome shotgun (WGS) entry which is preliminary data.</text>
</comment>
<evidence type="ECO:0000259" key="4">
    <source>
        <dbReference type="Pfam" id="PF13649"/>
    </source>
</evidence>
<reference evidence="5 6" key="1">
    <citation type="submission" date="2021-01" db="EMBL/GenBank/DDBJ databases">
        <title>Whole genome shotgun sequence of Plantactinospora mayteni NBRC 109088.</title>
        <authorList>
            <person name="Komaki H."/>
            <person name="Tamura T."/>
        </authorList>
    </citation>
    <scope>NUCLEOTIDE SEQUENCE [LARGE SCALE GENOMIC DNA]</scope>
    <source>
        <strain evidence="5 6">NBRC 109088</strain>
    </source>
</reference>
<dbReference type="InterPro" id="IPR041698">
    <property type="entry name" value="Methyltransf_25"/>
</dbReference>
<feature type="region of interest" description="Disordered" evidence="3">
    <location>
        <begin position="202"/>
        <end position="298"/>
    </location>
</feature>
<dbReference type="Proteomes" id="UP000621500">
    <property type="component" value="Unassembled WGS sequence"/>
</dbReference>
<keyword evidence="2" id="KW-0808">Transferase</keyword>
<sequence>MSNALVRAVARLIRVPVQVLIRSNPRLNRAWWNAQYALGFWRYLDDMSDGNMPLALIETWAPRPTILDLGCGTSANLPLAPGRYRHYHGVDLSSRAIEAARALDRPDSTFEVADIRTFDTACRYDAILLREVVYYLTEAEAADLLRRLPAMLTPRGRIVVQIYDDAPAEEFARIVRACGLSAAEEVPARLGDSPAGAFFVLTGPEGTEPADGRRRGGSAGWDSAEPAVEPGHVQQGHVQAAVEPGHVQQGHAQSAVEPGHAQSGHAQSAIEPGHVQPGRAGPVAGVRPGPAAPTTAAP</sequence>
<feature type="domain" description="Methyltransferase" evidence="4">
    <location>
        <begin position="66"/>
        <end position="156"/>
    </location>
</feature>
<dbReference type="SUPFAM" id="SSF53335">
    <property type="entry name" value="S-adenosyl-L-methionine-dependent methyltransferases"/>
    <property type="match status" value="1"/>
</dbReference>
<dbReference type="CDD" id="cd02440">
    <property type="entry name" value="AdoMet_MTases"/>
    <property type="match status" value="1"/>
</dbReference>
<keyword evidence="1" id="KW-0489">Methyltransferase</keyword>
<dbReference type="InterPro" id="IPR029063">
    <property type="entry name" value="SAM-dependent_MTases_sf"/>
</dbReference>
<dbReference type="Pfam" id="PF13649">
    <property type="entry name" value="Methyltransf_25"/>
    <property type="match status" value="1"/>
</dbReference>
<dbReference type="EMBL" id="BONX01000007">
    <property type="protein sequence ID" value="GIG94672.1"/>
    <property type="molecule type" value="Genomic_DNA"/>
</dbReference>
<evidence type="ECO:0000313" key="6">
    <source>
        <dbReference type="Proteomes" id="UP000621500"/>
    </source>
</evidence>
<organism evidence="5 6">
    <name type="scientific">Plantactinospora mayteni</name>
    <dbReference type="NCBI Taxonomy" id="566021"/>
    <lineage>
        <taxon>Bacteria</taxon>
        <taxon>Bacillati</taxon>
        <taxon>Actinomycetota</taxon>
        <taxon>Actinomycetes</taxon>
        <taxon>Micromonosporales</taxon>
        <taxon>Micromonosporaceae</taxon>
        <taxon>Plantactinospora</taxon>
    </lineage>
</organism>
<gene>
    <name evidence="5" type="ORF">Pma05_12450</name>
</gene>
<evidence type="ECO:0000313" key="5">
    <source>
        <dbReference type="EMBL" id="GIG94672.1"/>
    </source>
</evidence>
<keyword evidence="6" id="KW-1185">Reference proteome</keyword>
<proteinExistence type="predicted"/>
<evidence type="ECO:0000256" key="2">
    <source>
        <dbReference type="ARBA" id="ARBA00022679"/>
    </source>
</evidence>
<protein>
    <recommendedName>
        <fullName evidence="4">Methyltransferase domain-containing protein</fullName>
    </recommendedName>
</protein>
<dbReference type="PANTHER" id="PTHR43861">
    <property type="entry name" value="TRANS-ACONITATE 2-METHYLTRANSFERASE-RELATED"/>
    <property type="match status" value="1"/>
</dbReference>
<feature type="compositionally biased region" description="Low complexity" evidence="3">
    <location>
        <begin position="277"/>
        <end position="298"/>
    </location>
</feature>
<dbReference type="Gene3D" id="3.40.50.150">
    <property type="entry name" value="Vaccinia Virus protein VP39"/>
    <property type="match status" value="1"/>
</dbReference>